<dbReference type="CTD" id="178393"/>
<keyword evidence="2" id="KW-1185">Reference proteome</keyword>
<dbReference type="UCSC" id="Y57G11C.32">
    <property type="organism name" value="c. elegans"/>
</dbReference>
<evidence type="ECO:0000313" key="3">
    <source>
        <dbReference type="WormBase" id="Y57G11C.32"/>
    </source>
</evidence>
<dbReference type="OrthoDB" id="5876058at2759"/>
<dbReference type="PIR" id="T27242">
    <property type="entry name" value="T27242"/>
</dbReference>
<dbReference type="WormBase" id="Y57G11C.32">
    <property type="protein sequence ID" value="CE39866"/>
    <property type="gene ID" value="WBGene00013322"/>
    <property type="gene designation" value="talp-3"/>
</dbReference>
<dbReference type="Proteomes" id="UP000001940">
    <property type="component" value="Chromosome IV"/>
</dbReference>
<name>Q9U205_CAEEL</name>
<protein>
    <submittedName>
        <fullName evidence="1">TALPid3 (TALPID3) functional homolog</fullName>
    </submittedName>
</protein>
<dbReference type="PaxDb" id="6239-Y57G11C.32"/>
<dbReference type="FunCoup" id="Q9U205">
    <property type="interactions" value="267"/>
</dbReference>
<dbReference type="AGR" id="WB:WBGene00013322"/>
<dbReference type="AlphaFoldDB" id="Q9U205"/>
<dbReference type="OMA" id="EYIARCW"/>
<evidence type="ECO:0000313" key="1">
    <source>
        <dbReference type="EMBL" id="CAB54455.3"/>
    </source>
</evidence>
<dbReference type="GeneID" id="178393"/>
<sequence length="795" mass="92021">MSDEILSKWLNPHFLRTLLLDPEKNKTTCIQIARFVAAYYLDYLLFLPDDEGILPSLYLWGNIKNEDLKPSDILLDRIKVSSMLPVEYSPALPALLMVKCDSLIEAISYVDHFDDRRTSIILRLLADSMHEKDLTIDFIKTMIVENLPLQMAESLKSPKTPSKFAPIFTESILQLDVSMQNDLLFFLEQHLISSAEFIFSELPLESDEVLPNPIYEEPGDQSETEEVKAFREIFGYIQILLESFARSNRIVDQLNFTVKLVSGEGLTASRLSINYSLHRVLLLMLRITYRHLFSIALRENHNNLGKIAERYKKLLGEDDGEHVLLKNWFSDADEEEMERAQSFIDWIQNNYQQTSSLPPLTSKTRELWLRRIVLNSTTNHRDIRQERTMDWFRSVCHPKHRVCDVVMSQMLFINSQWTSPGFSFIQPGCLALRLSIHPHDLCLGTTTAIVNFSASARDILYSPQDELSKFTEQEDKLFTPRNHPDSPDLISKYAKKHNEMSKSMAQTARYFTPFEEQLRVFTRQQDELQRELYQEKEFLKKAGHYHVPDLLDDFDIIKGKEDDSKQQVDEALAKQLNLLNERLDRVVKSLEDRQKSMYIREEDEESEISEIPLQYDEAPVTDERPIIEKLNFSMLSNRTPVPADEYQTSLDLKTPTPISENSGKSLSTAQSFENPLFAEKNPKIPIEWMKLLPLEAGSARYADNLLTYNKSKEDRNVDISTPKQEHFYKTPSYLSFNGHKSVTERGVGTQNSARIGETQTAKNDDVANRKTVDLKAVRRMSQEDMKDILDRVVKY</sequence>
<dbReference type="InParanoid" id="Q9U205"/>
<dbReference type="EMBL" id="BX284604">
    <property type="protein sequence ID" value="CAB54455.3"/>
    <property type="molecule type" value="Genomic_DNA"/>
</dbReference>
<reference evidence="1 2" key="1">
    <citation type="journal article" date="1998" name="Science">
        <title>Genome sequence of the nematode C. elegans: a platform for investigating biology.</title>
        <authorList>
            <consortium name="The C. elegans sequencing consortium"/>
            <person name="Sulson J.E."/>
            <person name="Waterston R."/>
        </authorList>
    </citation>
    <scope>NUCLEOTIDE SEQUENCE [LARGE SCALE GENOMIC DNA]</scope>
    <source>
        <strain evidence="1 2">Bristol N2</strain>
    </source>
</reference>
<proteinExistence type="predicted"/>
<dbReference type="RefSeq" id="NP_502773.3">
    <property type="nucleotide sequence ID" value="NM_070372.5"/>
</dbReference>
<gene>
    <name evidence="1 3" type="primary">talp-3</name>
    <name evidence="1" type="ORF">CELE_Y57G11C.32</name>
    <name evidence="3" type="ORF">Y57G11C.32</name>
</gene>
<dbReference type="eggNOG" id="ENOG502SD2P">
    <property type="taxonomic scope" value="Eukaryota"/>
</dbReference>
<organism evidence="1 2">
    <name type="scientific">Caenorhabditis elegans</name>
    <dbReference type="NCBI Taxonomy" id="6239"/>
    <lineage>
        <taxon>Eukaryota</taxon>
        <taxon>Metazoa</taxon>
        <taxon>Ecdysozoa</taxon>
        <taxon>Nematoda</taxon>
        <taxon>Chromadorea</taxon>
        <taxon>Rhabditida</taxon>
        <taxon>Rhabditina</taxon>
        <taxon>Rhabditomorpha</taxon>
        <taxon>Rhabditoidea</taxon>
        <taxon>Rhabditidae</taxon>
        <taxon>Peloderinae</taxon>
        <taxon>Caenorhabditis</taxon>
    </lineage>
</organism>
<evidence type="ECO:0000313" key="2">
    <source>
        <dbReference type="Proteomes" id="UP000001940"/>
    </source>
</evidence>
<dbReference type="STRING" id="6239.Y57G11C.32.1"/>
<dbReference type="HOGENOM" id="CLU_401286_0_0_1"/>
<accession>Q9U205</accession>
<dbReference type="KEGG" id="cel:CELE_Y57G11C.32"/>
<dbReference type="Bgee" id="WBGene00013322">
    <property type="expression patterns" value="Expressed in anatomical system and 4 other cell types or tissues"/>
</dbReference>
<dbReference type="SMR" id="Q9U205"/>